<accession>A0A8T2R4X8</accession>
<feature type="region of interest" description="Disordered" evidence="1">
    <location>
        <begin position="13"/>
        <end position="52"/>
    </location>
</feature>
<protein>
    <submittedName>
        <fullName evidence="2">Uncharacterized protein</fullName>
    </submittedName>
</protein>
<reference evidence="2" key="1">
    <citation type="submission" date="2021-08" db="EMBL/GenBank/DDBJ databases">
        <title>WGS assembly of Ceratopteris richardii.</title>
        <authorList>
            <person name="Marchant D.B."/>
            <person name="Chen G."/>
            <person name="Jenkins J."/>
            <person name="Shu S."/>
            <person name="Leebens-Mack J."/>
            <person name="Grimwood J."/>
            <person name="Schmutz J."/>
            <person name="Soltis P."/>
            <person name="Soltis D."/>
            <person name="Chen Z.-H."/>
        </authorList>
    </citation>
    <scope>NUCLEOTIDE SEQUENCE</scope>
    <source>
        <strain evidence="2">Whitten #5841</strain>
        <tissue evidence="2">Leaf</tissue>
    </source>
</reference>
<organism evidence="2 3">
    <name type="scientific">Ceratopteris richardii</name>
    <name type="common">Triangle waterfern</name>
    <dbReference type="NCBI Taxonomy" id="49495"/>
    <lineage>
        <taxon>Eukaryota</taxon>
        <taxon>Viridiplantae</taxon>
        <taxon>Streptophyta</taxon>
        <taxon>Embryophyta</taxon>
        <taxon>Tracheophyta</taxon>
        <taxon>Polypodiopsida</taxon>
        <taxon>Polypodiidae</taxon>
        <taxon>Polypodiales</taxon>
        <taxon>Pteridineae</taxon>
        <taxon>Pteridaceae</taxon>
        <taxon>Parkerioideae</taxon>
        <taxon>Ceratopteris</taxon>
    </lineage>
</organism>
<dbReference type="Proteomes" id="UP000825935">
    <property type="component" value="Chromosome 30"/>
</dbReference>
<dbReference type="AlphaFoldDB" id="A0A8T2R4X8"/>
<gene>
    <name evidence="2" type="ORF">KP509_30G056400</name>
</gene>
<feature type="compositionally biased region" description="Polar residues" evidence="1">
    <location>
        <begin position="86"/>
        <end position="101"/>
    </location>
</feature>
<name>A0A8T2R4X8_CERRI</name>
<proteinExistence type="predicted"/>
<feature type="compositionally biased region" description="Pro residues" evidence="1">
    <location>
        <begin position="13"/>
        <end position="36"/>
    </location>
</feature>
<sequence>MTLWIRRLRLRKPPIPLPPPPRCLRRPPIPLPPPPRYSQKRTRTHVQKDSAADLTVVPCDQQSYAAIPKWVHNSSPQSFPPVHLVYSTSRNPKPSLTSAQPSLHRPPSDRASPIIPSSPKPRQTS</sequence>
<comment type="caution">
    <text evidence="2">The sequence shown here is derived from an EMBL/GenBank/DDBJ whole genome shotgun (WGS) entry which is preliminary data.</text>
</comment>
<feature type="region of interest" description="Disordered" evidence="1">
    <location>
        <begin position="81"/>
        <end position="125"/>
    </location>
</feature>
<evidence type="ECO:0000256" key="1">
    <source>
        <dbReference type="SAM" id="MobiDB-lite"/>
    </source>
</evidence>
<dbReference type="EMBL" id="CM035435">
    <property type="protein sequence ID" value="KAH7290593.1"/>
    <property type="molecule type" value="Genomic_DNA"/>
</dbReference>
<evidence type="ECO:0000313" key="3">
    <source>
        <dbReference type="Proteomes" id="UP000825935"/>
    </source>
</evidence>
<keyword evidence="3" id="KW-1185">Reference proteome</keyword>
<evidence type="ECO:0000313" key="2">
    <source>
        <dbReference type="EMBL" id="KAH7290593.1"/>
    </source>
</evidence>